<dbReference type="InterPro" id="IPR005135">
    <property type="entry name" value="Endo/exonuclease/phosphatase"/>
</dbReference>
<dbReference type="Proteomes" id="UP000823604">
    <property type="component" value="Unassembled WGS sequence"/>
</dbReference>
<dbReference type="PANTHER" id="PTHR42834">
    <property type="entry name" value="ENDONUCLEASE/EXONUCLEASE/PHOSPHATASE FAMILY PROTEIN (AFU_ORTHOLOGUE AFUA_3G09210)"/>
    <property type="match status" value="1"/>
</dbReference>
<reference evidence="2" key="1">
    <citation type="submission" date="2020-10" db="EMBL/GenBank/DDBJ databases">
        <authorList>
            <person name="Gilroy R."/>
        </authorList>
    </citation>
    <scope>NUCLEOTIDE SEQUENCE</scope>
    <source>
        <strain evidence="2">B1-8020</strain>
    </source>
</reference>
<evidence type="ECO:0000313" key="2">
    <source>
        <dbReference type="EMBL" id="MBO8472390.1"/>
    </source>
</evidence>
<accession>A0A9D9IHP6</accession>
<dbReference type="InterPro" id="IPR036691">
    <property type="entry name" value="Endo/exonu/phosph_ase_sf"/>
</dbReference>
<reference evidence="2" key="2">
    <citation type="journal article" date="2021" name="PeerJ">
        <title>Extensive microbial diversity within the chicken gut microbiome revealed by metagenomics and culture.</title>
        <authorList>
            <person name="Gilroy R."/>
            <person name="Ravi A."/>
            <person name="Getino M."/>
            <person name="Pursley I."/>
            <person name="Horton D.L."/>
            <person name="Alikhan N.F."/>
            <person name="Baker D."/>
            <person name="Gharbi K."/>
            <person name="Hall N."/>
            <person name="Watson M."/>
            <person name="Adriaenssens E.M."/>
            <person name="Foster-Nyarko E."/>
            <person name="Jarju S."/>
            <person name="Secka A."/>
            <person name="Antonio M."/>
            <person name="Oren A."/>
            <person name="Chaudhuri R.R."/>
            <person name="La Ragione R."/>
            <person name="Hildebrand F."/>
            <person name="Pallen M.J."/>
        </authorList>
    </citation>
    <scope>NUCLEOTIDE SEQUENCE</scope>
    <source>
        <strain evidence="2">B1-8020</strain>
    </source>
</reference>
<keyword evidence="2" id="KW-0378">Hydrolase</keyword>
<name>A0A9D9IHP6_9BACT</name>
<dbReference type="SUPFAM" id="SSF56219">
    <property type="entry name" value="DNase I-like"/>
    <property type="match status" value="1"/>
</dbReference>
<evidence type="ECO:0000313" key="3">
    <source>
        <dbReference type="Proteomes" id="UP000823604"/>
    </source>
</evidence>
<feature type="domain" description="Endonuclease/exonuclease/phosphatase" evidence="1">
    <location>
        <begin position="29"/>
        <end position="345"/>
    </location>
</feature>
<dbReference type="AlphaFoldDB" id="A0A9D9IHP6"/>
<dbReference type="Pfam" id="PF19580">
    <property type="entry name" value="Exo_endo_phos_3"/>
    <property type="match status" value="1"/>
</dbReference>
<proteinExistence type="predicted"/>
<comment type="caution">
    <text evidence="2">The sequence shown here is derived from an EMBL/GenBank/DDBJ whole genome shotgun (WGS) entry which is preliminary data.</text>
</comment>
<dbReference type="GO" id="GO:0004519">
    <property type="term" value="F:endonuclease activity"/>
    <property type="evidence" value="ECO:0007669"/>
    <property type="project" value="UniProtKB-KW"/>
</dbReference>
<sequence length="346" mass="39367">MKKTIISILFLLLSVFVLDAQEIKEKYVIGFYNLENLFDVYDDPEKNDEEFLPDGANRWTRAKYEKKLHNISRVIAAMAERNGEFHTALGVSEIENRHVLEDLVSQPEIAAAGYRIVHYDSPDMRGVDVAMLYRPDKFDYISSESIPFTLEGYEDFKTRDILMVYGKISGEEFALYVAHLPSRVGGKGGNLRSRGAEIIREHSLKMMEEHPGIKVVVMGDMNDDPFDESMSEVLGGRMTPEEVQAPQDMFNPFWRMLNDGFGSNAYQNVWSVFDQILVNGSLLNAPDGTLRLCKNGPNGYYGVIFKKPFMVTQSGPYKNNPYRTFSYGAFMNGYSDHFPTFITIGK</sequence>
<dbReference type="PANTHER" id="PTHR42834:SF1">
    <property type="entry name" value="ENDONUCLEASE_EXONUCLEASE_PHOSPHATASE FAMILY PROTEIN (AFU_ORTHOLOGUE AFUA_3G09210)"/>
    <property type="match status" value="1"/>
</dbReference>
<keyword evidence="2" id="KW-0255">Endonuclease</keyword>
<keyword evidence="2" id="KW-0540">Nuclease</keyword>
<dbReference type="EMBL" id="JADIMA010000020">
    <property type="protein sequence ID" value="MBO8472390.1"/>
    <property type="molecule type" value="Genomic_DNA"/>
</dbReference>
<protein>
    <submittedName>
        <fullName evidence="2">Endonuclease/exonuclease/phosphatase family protein</fullName>
    </submittedName>
</protein>
<organism evidence="2 3">
    <name type="scientific">Candidatus Merdivivens pullicola</name>
    <dbReference type="NCBI Taxonomy" id="2840872"/>
    <lineage>
        <taxon>Bacteria</taxon>
        <taxon>Pseudomonadati</taxon>
        <taxon>Bacteroidota</taxon>
        <taxon>Bacteroidia</taxon>
        <taxon>Bacteroidales</taxon>
        <taxon>Muribaculaceae</taxon>
        <taxon>Muribaculaceae incertae sedis</taxon>
        <taxon>Candidatus Merdivivens</taxon>
    </lineage>
</organism>
<dbReference type="Gene3D" id="3.60.10.10">
    <property type="entry name" value="Endonuclease/exonuclease/phosphatase"/>
    <property type="match status" value="1"/>
</dbReference>
<gene>
    <name evidence="2" type="ORF">IAB81_02005</name>
</gene>
<evidence type="ECO:0000259" key="1">
    <source>
        <dbReference type="Pfam" id="PF19580"/>
    </source>
</evidence>